<sequence length="484" mass="54726">HLIVAEKPDLTELWQSANERLKCQVVIADKKNNIKDSRSFIVENPRPVKLGVYADEVLDDDLLGFLCKPPFCIFCLTFASLMSLQTIPTISQKRNGSESPTELIHRLLTSSRSCSSRRSHNRSHRLLKRAPIRHWMPSIWPHITNCPAHLAAPTRREMLSFHNLELSSCPKLEVIDQPTQYHRFRYESEVAKGTQGGYLYSRCADGKSPVRLRLSGLDVLAYRSVRVIGGTVSSDLYPHPYFMLGDNCTNGLYQFTKELSSLDGRTEVTNCRRINRNFNPFQMDPSQVDYAKQKKYQKPIRLAFQAFYIDSNNTMIATGAMVATEEIAAKSKEAQLNFYGVHPTEAPVAGLTDFWVYFDKELQRSDLASYSARIEAEPNVLFACTMKQVKKHLLIVTKPDVAHWFVGASERIAAKLIISETHNDITCDSEIILLNSPTAAHAMFSLNYLADNSDQDPPTKRKRPEPQKPGDVDLSDLLASFANQ</sequence>
<dbReference type="GO" id="GO:0003677">
    <property type="term" value="F:DNA binding"/>
    <property type="evidence" value="ECO:0007669"/>
    <property type="project" value="InterPro"/>
</dbReference>
<dbReference type="GO" id="GO:0003700">
    <property type="term" value="F:DNA-binding transcription factor activity"/>
    <property type="evidence" value="ECO:0007669"/>
    <property type="project" value="InterPro"/>
</dbReference>
<evidence type="ECO:0000256" key="1">
    <source>
        <dbReference type="SAM" id="MobiDB-lite"/>
    </source>
</evidence>
<dbReference type="AlphaFoldDB" id="A0A1I8I8V6"/>
<proteinExistence type="predicted"/>
<keyword evidence="3" id="KW-1185">Reference proteome</keyword>
<dbReference type="WBParaSite" id="maker-uti_cns_0010777-snap-gene-0.2-mRNA-1">
    <property type="protein sequence ID" value="maker-uti_cns_0010777-snap-gene-0.2-mRNA-1"/>
    <property type="gene ID" value="maker-uti_cns_0010777-snap-gene-0.2"/>
</dbReference>
<protein>
    <submittedName>
        <fullName evidence="4">RHD domain-containing protein</fullName>
    </submittedName>
</protein>
<dbReference type="SUPFAM" id="SSF49417">
    <property type="entry name" value="p53-like transcription factors"/>
    <property type="match status" value="1"/>
</dbReference>
<reference evidence="4" key="1">
    <citation type="submission" date="2016-11" db="UniProtKB">
        <authorList>
            <consortium name="WormBaseParasite"/>
        </authorList>
    </citation>
    <scope>IDENTIFICATION</scope>
</reference>
<evidence type="ECO:0000313" key="3">
    <source>
        <dbReference type="Proteomes" id="UP000095280"/>
    </source>
</evidence>
<dbReference type="InterPro" id="IPR037059">
    <property type="entry name" value="RHD_DNA_bind_dom_sf"/>
</dbReference>
<organism evidence="3 4">
    <name type="scientific">Macrostomum lignano</name>
    <dbReference type="NCBI Taxonomy" id="282301"/>
    <lineage>
        <taxon>Eukaryota</taxon>
        <taxon>Metazoa</taxon>
        <taxon>Spiralia</taxon>
        <taxon>Lophotrochozoa</taxon>
        <taxon>Platyhelminthes</taxon>
        <taxon>Rhabditophora</taxon>
        <taxon>Macrostomorpha</taxon>
        <taxon>Macrostomida</taxon>
        <taxon>Macrostomidae</taxon>
        <taxon>Macrostomum</taxon>
    </lineage>
</organism>
<dbReference type="InterPro" id="IPR008967">
    <property type="entry name" value="p53-like_TF_DNA-bd_sf"/>
</dbReference>
<feature type="region of interest" description="Disordered" evidence="1">
    <location>
        <begin position="451"/>
        <end position="474"/>
    </location>
</feature>
<name>A0A1I8I8V6_9PLAT</name>
<dbReference type="Proteomes" id="UP000095280">
    <property type="component" value="Unplaced"/>
</dbReference>
<dbReference type="Gene3D" id="2.60.40.340">
    <property type="entry name" value="Rel homology domain (RHD), DNA-binding domain"/>
    <property type="match status" value="1"/>
</dbReference>
<dbReference type="PROSITE" id="PS50254">
    <property type="entry name" value="REL_2"/>
    <property type="match status" value="1"/>
</dbReference>
<dbReference type="InterPro" id="IPR011539">
    <property type="entry name" value="RHD_DNA_bind_dom"/>
</dbReference>
<feature type="domain" description="RHD" evidence="2">
    <location>
        <begin position="167"/>
        <end position="253"/>
    </location>
</feature>
<evidence type="ECO:0000313" key="4">
    <source>
        <dbReference type="WBParaSite" id="maker-uti_cns_0010777-snap-gene-0.2-mRNA-1"/>
    </source>
</evidence>
<accession>A0A1I8I8V6</accession>
<evidence type="ECO:0000259" key="2">
    <source>
        <dbReference type="PROSITE" id="PS50254"/>
    </source>
</evidence>